<reference evidence="1 2" key="1">
    <citation type="journal article" date="2020" name="Front. Microbiol.">
        <title>Design of Bacterial Strain-Specific qPCR Assays Using NGS Data and Publicly Available Resources and Its Application to Track Biocontrol Strains.</title>
        <authorList>
            <person name="Hernandez I."/>
            <person name="Sant C."/>
            <person name="Martinez R."/>
            <person name="Fernandez C."/>
        </authorList>
    </citation>
    <scope>NUCLEOTIDE SEQUENCE [LARGE SCALE GENOMIC DNA]</scope>
    <source>
        <strain evidence="1 2">B24</strain>
    </source>
</reference>
<sequence length="63" mass="7018">MSEEDVPAYAASLVDSMAHDWHDASDHAKDGAPFGAWLTCNCERIARRAFKLGWLPESIEFHG</sequence>
<dbReference type="Proteomes" id="UP000515708">
    <property type="component" value="Chromosome"/>
</dbReference>
<dbReference type="EMBL" id="CP043732">
    <property type="protein sequence ID" value="QMU97833.1"/>
    <property type="molecule type" value="Genomic_DNA"/>
</dbReference>
<gene>
    <name evidence="1" type="ORF">FVO59_11915</name>
</gene>
<proteinExistence type="predicted"/>
<organism evidence="1 2">
    <name type="scientific">Microbacterium esteraromaticum</name>
    <dbReference type="NCBI Taxonomy" id="57043"/>
    <lineage>
        <taxon>Bacteria</taxon>
        <taxon>Bacillati</taxon>
        <taxon>Actinomycetota</taxon>
        <taxon>Actinomycetes</taxon>
        <taxon>Micrococcales</taxon>
        <taxon>Microbacteriaceae</taxon>
        <taxon>Microbacterium</taxon>
    </lineage>
</organism>
<accession>A0A7D7WI92</accession>
<protein>
    <submittedName>
        <fullName evidence="1">Uncharacterized protein</fullName>
    </submittedName>
</protein>
<evidence type="ECO:0000313" key="1">
    <source>
        <dbReference type="EMBL" id="QMU97833.1"/>
    </source>
</evidence>
<name>A0A7D7WI92_9MICO</name>
<dbReference type="RefSeq" id="WP_182252837.1">
    <property type="nucleotide sequence ID" value="NZ_CP043732.1"/>
</dbReference>
<dbReference type="AlphaFoldDB" id="A0A7D7WI92"/>
<evidence type="ECO:0000313" key="2">
    <source>
        <dbReference type="Proteomes" id="UP000515708"/>
    </source>
</evidence>